<gene>
    <name evidence="2" type="ORF">HF841_18160</name>
</gene>
<sequence>METKYKVILHILLYLLTFFAYLKALEWAIEHGRARVPTSDAMGQGMKDALNTLVYTVLAIAVVYVVSMLIAKFLLKGSILLSACINGGLILLWIAIFVFASRNQKVRPISDYLIVEINTPCLYPITVCDCKITLPNGDAYRLGRKVDKLIAVEGDAWGKGGGEKIYILSDSLPSHIDISYLSYVEDKVYHVEEDLPVEKINKLYHERWLNGWNEEQRYDGLVIGCAPYGSVQIWLRSDIHGGRRTEVCSFKGKEESEALWGYKMDCDGFYYKYDKEKVRNEVWENLKANGLPDTLFFNNSHIRYNYRIVVETESMDDKLHDMELVLCNGEYDNTSQKQIPDCDYKMQVCPKYIRLEWQNRYKSTCLDFKPNEIFDFFSSSFGGDCSQPGDFVIQLNKSGELKNISLKIGKNIYIYDKEAGVCQRSEQNI</sequence>
<feature type="transmembrane region" description="Helical" evidence="1">
    <location>
        <begin position="7"/>
        <end position="29"/>
    </location>
</feature>
<dbReference type="AlphaFoldDB" id="A0A7X9SEH4"/>
<evidence type="ECO:0000313" key="2">
    <source>
        <dbReference type="EMBL" id="NME87911.1"/>
    </source>
</evidence>
<feature type="transmembrane region" description="Helical" evidence="1">
    <location>
        <begin position="78"/>
        <end position="100"/>
    </location>
</feature>
<keyword evidence="1" id="KW-0812">Transmembrane</keyword>
<feature type="transmembrane region" description="Helical" evidence="1">
    <location>
        <begin position="49"/>
        <end position="71"/>
    </location>
</feature>
<accession>A0A7X9SEH4</accession>
<evidence type="ECO:0000256" key="1">
    <source>
        <dbReference type="SAM" id="Phobius"/>
    </source>
</evidence>
<reference evidence="2 3" key="1">
    <citation type="submission" date="2020-04" db="EMBL/GenBank/DDBJ databases">
        <authorList>
            <person name="Hitch T.C.A."/>
            <person name="Wylensek D."/>
            <person name="Clavel T."/>
        </authorList>
    </citation>
    <scope>NUCLEOTIDE SEQUENCE [LARGE SCALE GENOMIC DNA]</scope>
    <source>
        <strain evidence="2 3">WCA3-601-WT-5E</strain>
    </source>
</reference>
<name>A0A7X9SEH4_9BACE</name>
<protein>
    <submittedName>
        <fullName evidence="2">DUF2931 family protein</fullName>
    </submittedName>
</protein>
<dbReference type="Pfam" id="PF11153">
    <property type="entry name" value="DUF2931"/>
    <property type="match status" value="1"/>
</dbReference>
<dbReference type="InterPro" id="IPR021326">
    <property type="entry name" value="DUF2931"/>
</dbReference>
<keyword evidence="1" id="KW-1133">Transmembrane helix</keyword>
<organism evidence="2 3">
    <name type="scientific">Bacteroides eggerthii</name>
    <dbReference type="NCBI Taxonomy" id="28111"/>
    <lineage>
        <taxon>Bacteria</taxon>
        <taxon>Pseudomonadati</taxon>
        <taxon>Bacteroidota</taxon>
        <taxon>Bacteroidia</taxon>
        <taxon>Bacteroidales</taxon>
        <taxon>Bacteroidaceae</taxon>
        <taxon>Bacteroides</taxon>
    </lineage>
</organism>
<dbReference type="EMBL" id="JABAGL010000036">
    <property type="protein sequence ID" value="NME87911.1"/>
    <property type="molecule type" value="Genomic_DNA"/>
</dbReference>
<evidence type="ECO:0000313" key="3">
    <source>
        <dbReference type="Proteomes" id="UP000520291"/>
    </source>
</evidence>
<comment type="caution">
    <text evidence="2">The sequence shown here is derived from an EMBL/GenBank/DDBJ whole genome shotgun (WGS) entry which is preliminary data.</text>
</comment>
<dbReference type="Proteomes" id="UP000520291">
    <property type="component" value="Unassembled WGS sequence"/>
</dbReference>
<proteinExistence type="predicted"/>
<dbReference type="RefSeq" id="WP_168948250.1">
    <property type="nucleotide sequence ID" value="NZ_JABAGL010000036.1"/>
</dbReference>
<keyword evidence="1" id="KW-0472">Membrane</keyword>